<dbReference type="OrthoDB" id="9896070at2759"/>
<keyword evidence="3" id="KW-1185">Reference proteome</keyword>
<dbReference type="PANTHER" id="PTHR35682">
    <property type="entry name" value="TRANSMEMBRANE PROTEIN 252"/>
    <property type="match status" value="1"/>
</dbReference>
<reference evidence="2" key="3">
    <citation type="submission" date="2025-09" db="UniProtKB">
        <authorList>
            <consortium name="Ensembl"/>
        </authorList>
    </citation>
    <scope>IDENTIFICATION</scope>
</reference>
<name>A0A3Q1K1E4_ANATE</name>
<feature type="transmembrane region" description="Helical" evidence="1">
    <location>
        <begin position="6"/>
        <end position="30"/>
    </location>
</feature>
<evidence type="ECO:0000313" key="2">
    <source>
        <dbReference type="Ensembl" id="ENSATEP00000023416.2"/>
    </source>
</evidence>
<organism evidence="2 3">
    <name type="scientific">Anabas testudineus</name>
    <name type="common">Climbing perch</name>
    <name type="synonym">Anthias testudineus</name>
    <dbReference type="NCBI Taxonomy" id="64144"/>
    <lineage>
        <taxon>Eukaryota</taxon>
        <taxon>Metazoa</taxon>
        <taxon>Chordata</taxon>
        <taxon>Craniata</taxon>
        <taxon>Vertebrata</taxon>
        <taxon>Euteleostomi</taxon>
        <taxon>Actinopterygii</taxon>
        <taxon>Neopterygii</taxon>
        <taxon>Teleostei</taxon>
        <taxon>Neoteleostei</taxon>
        <taxon>Acanthomorphata</taxon>
        <taxon>Anabantaria</taxon>
        <taxon>Anabantiformes</taxon>
        <taxon>Anabantoidei</taxon>
        <taxon>Anabantidae</taxon>
        <taxon>Anabas</taxon>
    </lineage>
</organism>
<sequence>MNVKKHLWSLVRMALPGVGFALTCIGVYLVSLQTEKKFTLRVISAYILMVVGLLAMLSGVFWLNSTNRVSHLLFHMYHFNYYSIFRVPSTSFPPSYEESQRSRTSADPAAEFVVVNDGVDMVMSLAPPLYSSDSSEAPDCTWSWEQPPRYSRVEGIQQGQVHAEEQGEAVA</sequence>
<dbReference type="Ensembl" id="ENSATET00000023790.2">
    <property type="protein sequence ID" value="ENSATEP00000023416.2"/>
    <property type="gene ID" value="ENSATEG00000016222.2"/>
</dbReference>
<accession>A0A3Q1K1E4</accession>
<reference evidence="2" key="2">
    <citation type="submission" date="2025-08" db="UniProtKB">
        <authorList>
            <consortium name="Ensembl"/>
        </authorList>
    </citation>
    <scope>IDENTIFICATION</scope>
</reference>
<dbReference type="GeneTree" id="ENSGT00730000113416"/>
<dbReference type="Proteomes" id="UP000265040">
    <property type="component" value="Chromosome 9"/>
</dbReference>
<dbReference type="InParanoid" id="A0A3Q1K1E4"/>
<evidence type="ECO:0000256" key="1">
    <source>
        <dbReference type="SAM" id="Phobius"/>
    </source>
</evidence>
<dbReference type="InterPro" id="IPR031363">
    <property type="entry name" value="TMEM252"/>
</dbReference>
<reference evidence="2" key="1">
    <citation type="submission" date="2021-04" db="EMBL/GenBank/DDBJ databases">
        <authorList>
            <consortium name="Wellcome Sanger Institute Data Sharing"/>
        </authorList>
    </citation>
    <scope>NUCLEOTIDE SEQUENCE [LARGE SCALE GENOMIC DNA]</scope>
</reference>
<proteinExistence type="predicted"/>
<dbReference type="PANTHER" id="PTHR35682:SF1">
    <property type="entry name" value="TRANSMEMBRANE PROTEIN 252"/>
    <property type="match status" value="1"/>
</dbReference>
<protein>
    <recommendedName>
        <fullName evidence="4">Transmembrane protein 252</fullName>
    </recommendedName>
</protein>
<keyword evidence="1" id="KW-1133">Transmembrane helix</keyword>
<evidence type="ECO:0008006" key="4">
    <source>
        <dbReference type="Google" id="ProtNLM"/>
    </source>
</evidence>
<keyword evidence="1" id="KW-0812">Transmembrane</keyword>
<feature type="transmembrane region" description="Helical" evidence="1">
    <location>
        <begin position="42"/>
        <end position="63"/>
    </location>
</feature>
<keyword evidence="1" id="KW-0472">Membrane</keyword>
<evidence type="ECO:0000313" key="3">
    <source>
        <dbReference type="Proteomes" id="UP000265040"/>
    </source>
</evidence>
<dbReference type="AlphaFoldDB" id="A0A3Q1K1E4"/>